<name>A0ABV9PEG3_9FLAO</name>
<dbReference type="RefSeq" id="WP_213255832.1">
    <property type="nucleotide sequence ID" value="NZ_JAGYWA010000002.1"/>
</dbReference>
<accession>A0ABV9PEG3</accession>
<reference evidence="2" key="1">
    <citation type="journal article" date="2019" name="Int. J. Syst. Evol. Microbiol.">
        <title>The Global Catalogue of Microorganisms (GCM) 10K type strain sequencing project: providing services to taxonomists for standard genome sequencing and annotation.</title>
        <authorList>
            <consortium name="The Broad Institute Genomics Platform"/>
            <consortium name="The Broad Institute Genome Sequencing Center for Infectious Disease"/>
            <person name="Wu L."/>
            <person name="Ma J."/>
        </authorList>
    </citation>
    <scope>NUCLEOTIDE SEQUENCE [LARGE SCALE GENOMIC DNA]</scope>
    <source>
        <strain evidence="2">WYCCWR 13023</strain>
    </source>
</reference>
<proteinExistence type="predicted"/>
<dbReference type="EMBL" id="JBHSGV010000002">
    <property type="protein sequence ID" value="MFC4746968.1"/>
    <property type="molecule type" value="Genomic_DNA"/>
</dbReference>
<gene>
    <name evidence="1" type="ORF">ACFO5S_05910</name>
</gene>
<protein>
    <submittedName>
        <fullName evidence="1">Uncharacterized protein</fullName>
    </submittedName>
</protein>
<sequence length="73" mass="8659">MDKFYNETLYKLESEIKELEIETACPIQRIEKVIPIIVLCLSEVKEYVLKNGFKNIDKEIHFFKNQKPIIVSN</sequence>
<dbReference type="Proteomes" id="UP001595935">
    <property type="component" value="Unassembled WGS sequence"/>
</dbReference>
<keyword evidence="2" id="KW-1185">Reference proteome</keyword>
<organism evidence="1 2">
    <name type="scientific">Flavobacterium branchiicola</name>
    <dbReference type="NCBI Taxonomy" id="1114875"/>
    <lineage>
        <taxon>Bacteria</taxon>
        <taxon>Pseudomonadati</taxon>
        <taxon>Bacteroidota</taxon>
        <taxon>Flavobacteriia</taxon>
        <taxon>Flavobacteriales</taxon>
        <taxon>Flavobacteriaceae</taxon>
        <taxon>Flavobacterium</taxon>
    </lineage>
</organism>
<comment type="caution">
    <text evidence="1">The sequence shown here is derived from an EMBL/GenBank/DDBJ whole genome shotgun (WGS) entry which is preliminary data.</text>
</comment>
<evidence type="ECO:0000313" key="1">
    <source>
        <dbReference type="EMBL" id="MFC4746968.1"/>
    </source>
</evidence>
<evidence type="ECO:0000313" key="2">
    <source>
        <dbReference type="Proteomes" id="UP001595935"/>
    </source>
</evidence>